<keyword evidence="8" id="KW-0446">Lipid-binding</keyword>
<evidence type="ECO:0000256" key="2">
    <source>
        <dbReference type="ARBA" id="ARBA00004236"/>
    </source>
</evidence>
<evidence type="ECO:0000256" key="10">
    <source>
        <dbReference type="ARBA" id="ARBA00023242"/>
    </source>
</evidence>
<keyword evidence="9" id="KW-0472">Membrane</keyword>
<dbReference type="SMART" id="SM00239">
    <property type="entry name" value="C2"/>
    <property type="match status" value="1"/>
</dbReference>
<evidence type="ECO:0000259" key="12">
    <source>
        <dbReference type="PROSITE" id="PS50004"/>
    </source>
</evidence>
<dbReference type="Gene3D" id="2.60.40.150">
    <property type="entry name" value="C2 domain"/>
    <property type="match status" value="1"/>
</dbReference>
<feature type="domain" description="C2" evidence="12">
    <location>
        <begin position="1"/>
        <end position="105"/>
    </location>
</feature>
<reference evidence="13 14" key="1">
    <citation type="journal article" date="2021" name="Comput. Struct. Biotechnol. J.">
        <title>De novo genome assembly of the potent medicinal plant Rehmannia glutinosa using nanopore technology.</title>
        <authorList>
            <person name="Ma L."/>
            <person name="Dong C."/>
            <person name="Song C."/>
            <person name="Wang X."/>
            <person name="Zheng X."/>
            <person name="Niu Y."/>
            <person name="Chen S."/>
            <person name="Feng W."/>
        </authorList>
    </citation>
    <scope>NUCLEOTIDE SEQUENCE [LARGE SCALE GENOMIC DNA]</scope>
    <source>
        <strain evidence="13">DH-2019</strain>
    </source>
</reference>
<gene>
    <name evidence="13" type="ORF">DH2020_020642</name>
</gene>
<evidence type="ECO:0000256" key="1">
    <source>
        <dbReference type="ARBA" id="ARBA00004123"/>
    </source>
</evidence>
<comment type="caution">
    <text evidence="13">The sequence shown here is derived from an EMBL/GenBank/DDBJ whole genome shotgun (WGS) entry which is preliminary data.</text>
</comment>
<dbReference type="InterPro" id="IPR035892">
    <property type="entry name" value="C2_domain_sf"/>
</dbReference>
<dbReference type="InterPro" id="IPR044562">
    <property type="entry name" value="CAR1-11"/>
</dbReference>
<keyword evidence="7" id="KW-0106">Calcium</keyword>
<keyword evidence="14" id="KW-1185">Reference proteome</keyword>
<protein>
    <recommendedName>
        <fullName evidence="12">C2 domain-containing protein</fullName>
    </recommendedName>
</protein>
<comment type="subcellular location">
    <subcellularLocation>
        <location evidence="2">Cell membrane</location>
    </subcellularLocation>
    <subcellularLocation>
        <location evidence="1">Nucleus</location>
    </subcellularLocation>
</comment>
<organism evidence="13 14">
    <name type="scientific">Rehmannia glutinosa</name>
    <name type="common">Chinese foxglove</name>
    <dbReference type="NCBI Taxonomy" id="99300"/>
    <lineage>
        <taxon>Eukaryota</taxon>
        <taxon>Viridiplantae</taxon>
        <taxon>Streptophyta</taxon>
        <taxon>Embryophyta</taxon>
        <taxon>Tracheophyta</taxon>
        <taxon>Spermatophyta</taxon>
        <taxon>Magnoliopsida</taxon>
        <taxon>eudicotyledons</taxon>
        <taxon>Gunneridae</taxon>
        <taxon>Pentapetalae</taxon>
        <taxon>asterids</taxon>
        <taxon>lamiids</taxon>
        <taxon>Lamiales</taxon>
        <taxon>Orobanchaceae</taxon>
        <taxon>Rehmannieae</taxon>
        <taxon>Rehmannia</taxon>
    </lineage>
</organism>
<evidence type="ECO:0000256" key="3">
    <source>
        <dbReference type="ARBA" id="ARBA00022468"/>
    </source>
</evidence>
<name>A0ABR0WGU1_REHGL</name>
<accession>A0ABR0WGU1</accession>
<comment type="similarity">
    <text evidence="11">Belongs to the plant CAR protein family.</text>
</comment>
<keyword evidence="6" id="KW-0479">Metal-binding</keyword>
<sequence length="185" mass="21063">MDALGLLRIRVRRGINLAVRDTRTSDPYVVVQCGSQKVKTRVEKDNCNPVWDEELTIYIKDLNVPITLSVYDKDTFTGDDSMGNAQIDIKPYVKCLKMGLQSLPDGTKVERVQPSSENCLADESCVVWNKGKMSQEMRLRLRNVECGELEVEIEWLDVPVHMVFGDIVRTELFAVVTWNSCYALM</sequence>
<keyword evidence="10" id="KW-0539">Nucleus</keyword>
<evidence type="ECO:0000256" key="6">
    <source>
        <dbReference type="ARBA" id="ARBA00022723"/>
    </source>
</evidence>
<dbReference type="PANTHER" id="PTHR45933">
    <property type="entry name" value="PROTEIN C2-DOMAIN ABA-RELATED 4"/>
    <property type="match status" value="1"/>
</dbReference>
<proteinExistence type="inferred from homology"/>
<evidence type="ECO:0000256" key="7">
    <source>
        <dbReference type="ARBA" id="ARBA00022837"/>
    </source>
</evidence>
<evidence type="ECO:0000256" key="4">
    <source>
        <dbReference type="ARBA" id="ARBA00022475"/>
    </source>
</evidence>
<evidence type="ECO:0000313" key="14">
    <source>
        <dbReference type="Proteomes" id="UP001318860"/>
    </source>
</evidence>
<dbReference type="PROSITE" id="PS50004">
    <property type="entry name" value="C2"/>
    <property type="match status" value="1"/>
</dbReference>
<evidence type="ECO:0000256" key="8">
    <source>
        <dbReference type="ARBA" id="ARBA00023121"/>
    </source>
</evidence>
<evidence type="ECO:0000256" key="9">
    <source>
        <dbReference type="ARBA" id="ARBA00023136"/>
    </source>
</evidence>
<evidence type="ECO:0000256" key="5">
    <source>
        <dbReference type="ARBA" id="ARBA00022682"/>
    </source>
</evidence>
<dbReference type="EMBL" id="JABTTQ020000011">
    <property type="protein sequence ID" value="KAK6146773.1"/>
    <property type="molecule type" value="Genomic_DNA"/>
</dbReference>
<dbReference type="PANTHER" id="PTHR45933:SF12">
    <property type="entry name" value="PROTEIN C2-DOMAIN ABA-RELATED 9"/>
    <property type="match status" value="1"/>
</dbReference>
<dbReference type="Proteomes" id="UP001318860">
    <property type="component" value="Unassembled WGS sequence"/>
</dbReference>
<keyword evidence="4" id="KW-1003">Cell membrane</keyword>
<keyword evidence="3" id="KW-0343">GTPase activation</keyword>
<dbReference type="Pfam" id="PF00168">
    <property type="entry name" value="C2"/>
    <property type="match status" value="1"/>
</dbReference>
<keyword evidence="5" id="KW-0938">Abscisic acid signaling pathway</keyword>
<evidence type="ECO:0000313" key="13">
    <source>
        <dbReference type="EMBL" id="KAK6146773.1"/>
    </source>
</evidence>
<dbReference type="SUPFAM" id="SSF49562">
    <property type="entry name" value="C2 domain (Calcium/lipid-binding domain, CaLB)"/>
    <property type="match status" value="1"/>
</dbReference>
<dbReference type="InterPro" id="IPR000008">
    <property type="entry name" value="C2_dom"/>
</dbReference>
<evidence type="ECO:0000256" key="11">
    <source>
        <dbReference type="ARBA" id="ARBA00024037"/>
    </source>
</evidence>